<evidence type="ECO:0000256" key="2">
    <source>
        <dbReference type="SAM" id="MobiDB-lite"/>
    </source>
</evidence>
<protein>
    <recommendedName>
        <fullName evidence="5">Lebercilin domain-containing protein</fullName>
    </recommendedName>
</protein>
<evidence type="ECO:0000313" key="3">
    <source>
        <dbReference type="EMBL" id="KAL2919627.1"/>
    </source>
</evidence>
<proteinExistence type="predicted"/>
<feature type="compositionally biased region" description="Basic and acidic residues" evidence="2">
    <location>
        <begin position="334"/>
        <end position="350"/>
    </location>
</feature>
<evidence type="ECO:0000256" key="1">
    <source>
        <dbReference type="SAM" id="Coils"/>
    </source>
</evidence>
<feature type="region of interest" description="Disordered" evidence="2">
    <location>
        <begin position="1"/>
        <end position="39"/>
    </location>
</feature>
<gene>
    <name evidence="3" type="ORF">HK105_200540</name>
</gene>
<organism evidence="3 4">
    <name type="scientific">Polyrhizophydium stewartii</name>
    <dbReference type="NCBI Taxonomy" id="2732419"/>
    <lineage>
        <taxon>Eukaryota</taxon>
        <taxon>Fungi</taxon>
        <taxon>Fungi incertae sedis</taxon>
        <taxon>Chytridiomycota</taxon>
        <taxon>Chytridiomycota incertae sedis</taxon>
        <taxon>Chytridiomycetes</taxon>
        <taxon>Rhizophydiales</taxon>
        <taxon>Rhizophydiales incertae sedis</taxon>
        <taxon>Polyrhizophydium</taxon>
    </lineage>
</organism>
<evidence type="ECO:0000313" key="4">
    <source>
        <dbReference type="Proteomes" id="UP001527925"/>
    </source>
</evidence>
<accession>A0ABR4NJC0</accession>
<keyword evidence="1" id="KW-0175">Coiled coil</keyword>
<feature type="compositionally biased region" description="Polar residues" evidence="2">
    <location>
        <begin position="353"/>
        <end position="373"/>
    </location>
</feature>
<dbReference type="EMBL" id="JADGIZ020000002">
    <property type="protein sequence ID" value="KAL2919627.1"/>
    <property type="molecule type" value="Genomic_DNA"/>
</dbReference>
<feature type="region of interest" description="Disordered" evidence="2">
    <location>
        <begin position="470"/>
        <end position="493"/>
    </location>
</feature>
<feature type="region of interest" description="Disordered" evidence="2">
    <location>
        <begin position="279"/>
        <end position="414"/>
    </location>
</feature>
<comment type="caution">
    <text evidence="3">The sequence shown here is derived from an EMBL/GenBank/DDBJ whole genome shotgun (WGS) entry which is preliminary data.</text>
</comment>
<reference evidence="3 4" key="1">
    <citation type="submission" date="2023-09" db="EMBL/GenBank/DDBJ databases">
        <title>Pangenome analysis of Batrachochytrium dendrobatidis and related Chytrids.</title>
        <authorList>
            <person name="Yacoub M.N."/>
            <person name="Stajich J.E."/>
            <person name="James T.Y."/>
        </authorList>
    </citation>
    <scope>NUCLEOTIDE SEQUENCE [LARGE SCALE GENOMIC DNA]</scope>
    <source>
        <strain evidence="3 4">JEL0888</strain>
    </source>
</reference>
<feature type="compositionally biased region" description="Low complexity" evidence="2">
    <location>
        <begin position="470"/>
        <end position="481"/>
    </location>
</feature>
<feature type="coiled-coil region" evidence="1">
    <location>
        <begin position="106"/>
        <end position="201"/>
    </location>
</feature>
<feature type="coiled-coil region" evidence="1">
    <location>
        <begin position="43"/>
        <end position="70"/>
    </location>
</feature>
<sequence length="493" mass="54522">MNTLNQVLDSPRRHSRRPTDPSHRGSLAPQDEQQSEQIEDRHLRLVKAELEAEREERMKIEKANADLHMQIGILQKRVLKEQEKTKMFPKVTSIVPTSLEANIHLRHQFQKGLENEREKYAALELENQRLVQQIRDISMANFKSKRALSIQETTQHANEVAFWRNKVKELEGDKEVLREKLSATERQLAKETKEKERIFKEMVTMRRLQMHLSNRLDSASGQSSLSSSTGVSQANIVPEFDDELTAGYLRSIGVSVKRDSEPDVEEDAHKDTMAEAIKRAKSAVPKRSSIKPRPGSPGDGARLSVTGEARHVRLEDASSIPDSLEHIEPASLREAQDPHNAAAEESRAASDPRTPTATRKTGQTKPATASSDASEAKDLVPENIPHPLVKPATTAHVASQGKARRSRQPSEDSIRAAKIQLEYDAYVTNKDDTHSRATSAADSPLQGKLALTLELPKLPESPAAEALPANVAAAPAAPAQPSGSLSVKLGRKK</sequence>
<name>A0ABR4NJC0_9FUNG</name>
<keyword evidence="4" id="KW-1185">Reference proteome</keyword>
<evidence type="ECO:0008006" key="5">
    <source>
        <dbReference type="Google" id="ProtNLM"/>
    </source>
</evidence>
<dbReference type="Proteomes" id="UP001527925">
    <property type="component" value="Unassembled WGS sequence"/>
</dbReference>